<evidence type="ECO:0000313" key="2">
    <source>
        <dbReference type="EMBL" id="MEK7951379.1"/>
    </source>
</evidence>
<evidence type="ECO:0000256" key="1">
    <source>
        <dbReference type="SAM" id="Phobius"/>
    </source>
</evidence>
<keyword evidence="1" id="KW-0812">Transmembrane</keyword>
<feature type="transmembrane region" description="Helical" evidence="1">
    <location>
        <begin position="87"/>
        <end position="105"/>
    </location>
</feature>
<accession>A0ABU9AWM2</accession>
<feature type="transmembrane region" description="Helical" evidence="1">
    <location>
        <begin position="112"/>
        <end position="136"/>
    </location>
</feature>
<dbReference type="Proteomes" id="UP001371305">
    <property type="component" value="Unassembled WGS sequence"/>
</dbReference>
<gene>
    <name evidence="2" type="ORF">WKV53_12760</name>
</gene>
<keyword evidence="3" id="KW-1185">Reference proteome</keyword>
<dbReference type="RefSeq" id="WP_341404983.1">
    <property type="nucleotide sequence ID" value="NZ_JBBUKT010000004.1"/>
</dbReference>
<dbReference type="EMBL" id="JBBUKT010000004">
    <property type="protein sequence ID" value="MEK7951379.1"/>
    <property type="molecule type" value="Genomic_DNA"/>
</dbReference>
<evidence type="ECO:0000313" key="3">
    <source>
        <dbReference type="Proteomes" id="UP001371305"/>
    </source>
</evidence>
<name>A0ABU9AWM2_9BACT</name>
<keyword evidence="1" id="KW-0472">Membrane</keyword>
<feature type="transmembrane region" description="Helical" evidence="1">
    <location>
        <begin position="38"/>
        <end position="57"/>
    </location>
</feature>
<sequence>MDAWSIVGFLHSGLLWIATGVSLLWIFRRIEDPHAVRLLAPVLILQAIVALLEGYALGMEPFIARYSGAKYTPGAEAMHLRLTGPYWWAYGLLVAASLAPIAFLIPRARRSMLVVTGLSLACFTVIFAKQLLALAVGAPS</sequence>
<feature type="transmembrane region" description="Helical" evidence="1">
    <location>
        <begin position="6"/>
        <end position="26"/>
    </location>
</feature>
<keyword evidence="1" id="KW-1133">Transmembrane helix</keyword>
<reference evidence="2 3" key="1">
    <citation type="submission" date="2024-04" db="EMBL/GenBank/DDBJ databases">
        <title>Luteolibacter sp. isolated from soil.</title>
        <authorList>
            <person name="An J."/>
        </authorList>
    </citation>
    <scope>NUCLEOTIDE SEQUENCE [LARGE SCALE GENOMIC DNA]</scope>
    <source>
        <strain evidence="2 3">Y139</strain>
    </source>
</reference>
<proteinExistence type="predicted"/>
<comment type="caution">
    <text evidence="2">The sequence shown here is derived from an EMBL/GenBank/DDBJ whole genome shotgun (WGS) entry which is preliminary data.</text>
</comment>
<protein>
    <submittedName>
        <fullName evidence="2">Uncharacterized protein</fullName>
    </submittedName>
</protein>
<organism evidence="2 3">
    <name type="scientific">Luteolibacter soli</name>
    <dbReference type="NCBI Taxonomy" id="3135280"/>
    <lineage>
        <taxon>Bacteria</taxon>
        <taxon>Pseudomonadati</taxon>
        <taxon>Verrucomicrobiota</taxon>
        <taxon>Verrucomicrobiia</taxon>
        <taxon>Verrucomicrobiales</taxon>
        <taxon>Verrucomicrobiaceae</taxon>
        <taxon>Luteolibacter</taxon>
    </lineage>
</organism>